<evidence type="ECO:0000313" key="4">
    <source>
        <dbReference type="EMBL" id="NMG43492.1"/>
    </source>
</evidence>
<organism evidence="4 5">
    <name type="scientific">Aromatoleum toluvorans</name>
    <dbReference type="NCBI Taxonomy" id="92002"/>
    <lineage>
        <taxon>Bacteria</taxon>
        <taxon>Pseudomonadati</taxon>
        <taxon>Pseudomonadota</taxon>
        <taxon>Betaproteobacteria</taxon>
        <taxon>Rhodocyclales</taxon>
        <taxon>Rhodocyclaceae</taxon>
        <taxon>Aromatoleum</taxon>
    </lineage>
</organism>
<comment type="caution">
    <text evidence="4">The sequence shown here is derived from an EMBL/GenBank/DDBJ whole genome shotgun (WGS) entry which is preliminary data.</text>
</comment>
<gene>
    <name evidence="4" type="primary">pqqD</name>
    <name evidence="4" type="ORF">GPA22_07055</name>
</gene>
<evidence type="ECO:0000313" key="5">
    <source>
        <dbReference type="Proteomes" id="UP000623795"/>
    </source>
</evidence>
<reference evidence="4 5" key="1">
    <citation type="submission" date="2019-12" db="EMBL/GenBank/DDBJ databases">
        <title>Comparative genomics gives insights into the taxonomy of the Azoarcus-Aromatoleum group and reveals separate origins of nif in the plant-associated Azoarcus and non-plant-associated Aromatoleum sub-groups.</title>
        <authorList>
            <person name="Lafos M."/>
            <person name="Maluk M."/>
            <person name="Batista M."/>
            <person name="Junghare M."/>
            <person name="Carmona M."/>
            <person name="Faoro H."/>
            <person name="Cruz L.M."/>
            <person name="Battistoni F."/>
            <person name="De Souza E."/>
            <person name="Pedrosa F."/>
            <person name="Chen W.-M."/>
            <person name="Poole P.S."/>
            <person name="Dixon R.A."/>
            <person name="James E.K."/>
        </authorList>
    </citation>
    <scope>NUCLEOTIDE SEQUENCE [LARGE SCALE GENOMIC DNA]</scope>
    <source>
        <strain evidence="4 5">Td21</strain>
    </source>
</reference>
<protein>
    <submittedName>
        <fullName evidence="4">Pyrroloquinoline quinone biosynthesis peptide chaperone PqqD</fullName>
    </submittedName>
</protein>
<dbReference type="Proteomes" id="UP000623795">
    <property type="component" value="Unassembled WGS sequence"/>
</dbReference>
<evidence type="ECO:0000256" key="2">
    <source>
        <dbReference type="ARBA" id="ARBA00011741"/>
    </source>
</evidence>
<dbReference type="Pfam" id="PF05402">
    <property type="entry name" value="PqqD"/>
    <property type="match status" value="1"/>
</dbReference>
<dbReference type="NCBIfam" id="TIGR03859">
    <property type="entry name" value="PQQ_PqqD"/>
    <property type="match status" value="1"/>
</dbReference>
<proteinExistence type="predicted"/>
<dbReference type="InterPro" id="IPR008792">
    <property type="entry name" value="PQQD"/>
</dbReference>
<keyword evidence="3" id="KW-0884">PQQ biosynthesis</keyword>
<dbReference type="InterPro" id="IPR022479">
    <property type="entry name" value="PqqD_bac"/>
</dbReference>
<accession>A0ABX1PXT3</accession>
<name>A0ABX1PXT3_9RHOO</name>
<dbReference type="RefSeq" id="WP_169255402.1">
    <property type="nucleotide sequence ID" value="NZ_WTVN01000008.1"/>
</dbReference>
<evidence type="ECO:0000256" key="3">
    <source>
        <dbReference type="ARBA" id="ARBA00022905"/>
    </source>
</evidence>
<sequence>MNESNRLPAEDRFSLNPMYLFRWEPTQDAHVLLYPEGIVKLNRTAADIIEHCDGRSGAAIVAALQARYPGDDDTVATGVYKFLEVFRAKGWIRRQA</sequence>
<keyword evidence="5" id="KW-1185">Reference proteome</keyword>
<comment type="subunit">
    <text evidence="2">Monomer. Interacts with PqqE.</text>
</comment>
<dbReference type="Gene3D" id="1.10.10.1150">
    <property type="entry name" value="Coenzyme PQQ synthesis protein D (PqqD)"/>
    <property type="match status" value="1"/>
</dbReference>
<dbReference type="EMBL" id="WTVN01000008">
    <property type="protein sequence ID" value="NMG43492.1"/>
    <property type="molecule type" value="Genomic_DNA"/>
</dbReference>
<dbReference type="InterPro" id="IPR041881">
    <property type="entry name" value="PqqD_sf"/>
</dbReference>
<evidence type="ECO:0000256" key="1">
    <source>
        <dbReference type="ARBA" id="ARBA00004886"/>
    </source>
</evidence>
<comment type="pathway">
    <text evidence="1">Cofactor biosynthesis; pyrroloquinoline quinone biosynthesis.</text>
</comment>